<comment type="caution">
    <text evidence="11">The sequence shown here is derived from an EMBL/GenBank/DDBJ whole genome shotgun (WGS) entry which is preliminary data.</text>
</comment>
<dbReference type="InterPro" id="IPR024528">
    <property type="entry name" value="ThrE_2"/>
</dbReference>
<evidence type="ECO:0000256" key="3">
    <source>
        <dbReference type="ARBA" id="ARBA00022692"/>
    </source>
</evidence>
<feature type="transmembrane region" description="Helical" evidence="8">
    <location>
        <begin position="363"/>
        <end position="381"/>
    </location>
</feature>
<keyword evidence="3 8" id="KW-0812">Transmembrane</keyword>
<feature type="compositionally biased region" description="Polar residues" evidence="7">
    <location>
        <begin position="28"/>
        <end position="42"/>
    </location>
</feature>
<dbReference type="Pfam" id="PF06738">
    <property type="entry name" value="ThrE"/>
    <property type="match status" value="1"/>
</dbReference>
<keyword evidence="4 8" id="KW-1133">Transmembrane helix</keyword>
<name>A0A542SPH3_9MICO</name>
<feature type="transmembrane region" description="Helical" evidence="8">
    <location>
        <begin position="204"/>
        <end position="221"/>
    </location>
</feature>
<dbReference type="PANTHER" id="PTHR34390:SF2">
    <property type="entry name" value="SUCCINATE TRANSPORTER SUBUNIT YJJP-RELATED"/>
    <property type="match status" value="1"/>
</dbReference>
<protein>
    <submittedName>
        <fullName evidence="11">Uncharacterized membrane protein YjjP (DUF1212 family)</fullName>
    </submittedName>
</protein>
<dbReference type="EMBL" id="VFNV01000001">
    <property type="protein sequence ID" value="TQK76524.1"/>
    <property type="molecule type" value="Genomic_DNA"/>
</dbReference>
<evidence type="ECO:0000256" key="2">
    <source>
        <dbReference type="ARBA" id="ARBA00022475"/>
    </source>
</evidence>
<evidence type="ECO:0000256" key="4">
    <source>
        <dbReference type="ARBA" id="ARBA00022989"/>
    </source>
</evidence>
<evidence type="ECO:0000256" key="6">
    <source>
        <dbReference type="ARBA" id="ARBA00034125"/>
    </source>
</evidence>
<evidence type="ECO:0000256" key="5">
    <source>
        <dbReference type="ARBA" id="ARBA00023136"/>
    </source>
</evidence>
<evidence type="ECO:0000256" key="1">
    <source>
        <dbReference type="ARBA" id="ARBA00004651"/>
    </source>
</evidence>
<keyword evidence="2" id="KW-1003">Cell membrane</keyword>
<dbReference type="AlphaFoldDB" id="A0A542SPH3"/>
<feature type="region of interest" description="Disordered" evidence="7">
    <location>
        <begin position="1"/>
        <end position="58"/>
    </location>
</feature>
<reference evidence="11 12" key="1">
    <citation type="submission" date="2019-06" db="EMBL/GenBank/DDBJ databases">
        <title>Sequencing the genomes of 1000 actinobacteria strains.</title>
        <authorList>
            <person name="Klenk H.-P."/>
        </authorList>
    </citation>
    <scope>NUCLEOTIDE SEQUENCE [LARGE SCALE GENOMIC DNA]</scope>
    <source>
        <strain evidence="11 12">DSM 10596</strain>
    </source>
</reference>
<dbReference type="Pfam" id="PF12821">
    <property type="entry name" value="ThrE_2"/>
    <property type="match status" value="1"/>
</dbReference>
<evidence type="ECO:0000259" key="10">
    <source>
        <dbReference type="Pfam" id="PF12821"/>
    </source>
</evidence>
<comment type="similarity">
    <text evidence="6">Belongs to the ThrE exporter (TC 2.A.79) family.</text>
</comment>
<dbReference type="GO" id="GO:0022857">
    <property type="term" value="F:transmembrane transporter activity"/>
    <property type="evidence" value="ECO:0007669"/>
    <property type="project" value="InterPro"/>
</dbReference>
<feature type="transmembrane region" description="Helical" evidence="8">
    <location>
        <begin position="335"/>
        <end position="356"/>
    </location>
</feature>
<keyword evidence="5 8" id="KW-0472">Membrane</keyword>
<evidence type="ECO:0000256" key="8">
    <source>
        <dbReference type="SAM" id="Phobius"/>
    </source>
</evidence>
<feature type="transmembrane region" description="Helical" evidence="8">
    <location>
        <begin position="180"/>
        <end position="198"/>
    </location>
</feature>
<dbReference type="GO" id="GO:0015744">
    <property type="term" value="P:succinate transport"/>
    <property type="evidence" value="ECO:0007669"/>
    <property type="project" value="TreeGrafter"/>
</dbReference>
<feature type="transmembrane region" description="Helical" evidence="8">
    <location>
        <begin position="387"/>
        <end position="407"/>
    </location>
</feature>
<gene>
    <name evidence="11" type="ORF">FB389_1203</name>
</gene>
<evidence type="ECO:0000313" key="12">
    <source>
        <dbReference type="Proteomes" id="UP000316181"/>
    </source>
</evidence>
<feature type="transmembrane region" description="Helical" evidence="8">
    <location>
        <begin position="300"/>
        <end position="323"/>
    </location>
</feature>
<organism evidence="11 12">
    <name type="scientific">Rarobacter incanus</name>
    <dbReference type="NCBI Taxonomy" id="153494"/>
    <lineage>
        <taxon>Bacteria</taxon>
        <taxon>Bacillati</taxon>
        <taxon>Actinomycetota</taxon>
        <taxon>Actinomycetes</taxon>
        <taxon>Micrococcales</taxon>
        <taxon>Rarobacteraceae</taxon>
        <taxon>Rarobacter</taxon>
    </lineage>
</organism>
<feature type="transmembrane region" description="Helical" evidence="8">
    <location>
        <begin position="447"/>
        <end position="467"/>
    </location>
</feature>
<feature type="domain" description="Threonine/Serine exporter ThrE" evidence="10">
    <location>
        <begin position="343"/>
        <end position="469"/>
    </location>
</feature>
<dbReference type="Proteomes" id="UP000316181">
    <property type="component" value="Unassembled WGS sequence"/>
</dbReference>
<proteinExistence type="inferred from homology"/>
<dbReference type="PANTHER" id="PTHR34390">
    <property type="entry name" value="UPF0442 PROTEIN YJJB-RELATED"/>
    <property type="match status" value="1"/>
</dbReference>
<evidence type="ECO:0000256" key="7">
    <source>
        <dbReference type="SAM" id="MobiDB-lite"/>
    </source>
</evidence>
<keyword evidence="12" id="KW-1185">Reference proteome</keyword>
<comment type="subcellular location">
    <subcellularLocation>
        <location evidence="1">Cell membrane</location>
        <topology evidence="1">Multi-pass membrane protein</topology>
    </subcellularLocation>
</comment>
<feature type="transmembrane region" description="Helical" evidence="8">
    <location>
        <begin position="414"/>
        <end position="435"/>
    </location>
</feature>
<accession>A0A542SPH3</accession>
<evidence type="ECO:0000313" key="11">
    <source>
        <dbReference type="EMBL" id="TQK76524.1"/>
    </source>
</evidence>
<dbReference type="InterPro" id="IPR050539">
    <property type="entry name" value="ThrE_Dicarb/AminoAcid_Exp"/>
</dbReference>
<dbReference type="GO" id="GO:0005886">
    <property type="term" value="C:plasma membrane"/>
    <property type="evidence" value="ECO:0007669"/>
    <property type="project" value="UniProtKB-SubCell"/>
</dbReference>
<evidence type="ECO:0000259" key="9">
    <source>
        <dbReference type="Pfam" id="PF06738"/>
    </source>
</evidence>
<feature type="transmembrane region" description="Helical" evidence="8">
    <location>
        <begin position="233"/>
        <end position="255"/>
    </location>
</feature>
<feature type="domain" description="Threonine/serine exporter-like N-terminal" evidence="9">
    <location>
        <begin position="79"/>
        <end position="320"/>
    </location>
</feature>
<dbReference type="InterPro" id="IPR010619">
    <property type="entry name" value="ThrE-like_N"/>
</dbReference>
<feature type="transmembrane region" description="Helical" evidence="8">
    <location>
        <begin position="267"/>
        <end position="288"/>
    </location>
</feature>
<sequence>MRAGANMGHNRTMSMDNPLPDPAASLSARDTTPAATTGQSPATAEPGQSPAACPCGQAQAAPEQEHLLEPVQLIRQASTALRAGRLMLAAGCGSYRVRSAMNHTAKALGLDRVESQVSVTDITATAWKGEIFRTEVVQGRGIGVNSARIVELENYTSNLTDATVEEVDQFLDEVEARPHLYSTFVSGAFSGLACAGFAFLNKGGAIECAIVFVAAMLGHIVRRVMLERRFNQFAVTLFAGLVAASAYLLVARGLYSAGVLADVHASGYVSAVLFLVPGFPLITAALDLSRMDFTAGISRLAYALMLLTCAAISVWVVSALFGLAPNESVLPHMPWQLLLALRVIASALAAFGFAILFNSPVRLALWAALIGAIANSVRLEAFDAGMIAQAAAGIGGLLVGILANIIAPRIKVPRLTLCVPAVVIMVPGAAVYRAIYYLNDSQTLEAMAWGVQAAFVVLALAIGLMLARTVTDRDWGSVAWFRSGRAPR</sequence>